<protein>
    <submittedName>
        <fullName evidence="1">Uncharacterized protein</fullName>
    </submittedName>
</protein>
<dbReference type="Proteomes" id="UP000683925">
    <property type="component" value="Unassembled WGS sequence"/>
</dbReference>
<name>A0A8S1X362_PAROT</name>
<comment type="caution">
    <text evidence="1">The sequence shown here is derived from an EMBL/GenBank/DDBJ whole genome shotgun (WGS) entry which is preliminary data.</text>
</comment>
<proteinExistence type="predicted"/>
<dbReference type="AlphaFoldDB" id="A0A8S1X362"/>
<organism evidence="1 2">
    <name type="scientific">Paramecium octaurelia</name>
    <dbReference type="NCBI Taxonomy" id="43137"/>
    <lineage>
        <taxon>Eukaryota</taxon>
        <taxon>Sar</taxon>
        <taxon>Alveolata</taxon>
        <taxon>Ciliophora</taxon>
        <taxon>Intramacronucleata</taxon>
        <taxon>Oligohymenophorea</taxon>
        <taxon>Peniculida</taxon>
        <taxon>Parameciidae</taxon>
        <taxon>Paramecium</taxon>
    </lineage>
</organism>
<accession>A0A8S1X362</accession>
<evidence type="ECO:0000313" key="2">
    <source>
        <dbReference type="Proteomes" id="UP000683925"/>
    </source>
</evidence>
<dbReference type="EMBL" id="CAJJDP010000112">
    <property type="protein sequence ID" value="CAD8196503.1"/>
    <property type="molecule type" value="Genomic_DNA"/>
</dbReference>
<reference evidence="1" key="1">
    <citation type="submission" date="2021-01" db="EMBL/GenBank/DDBJ databases">
        <authorList>
            <consortium name="Genoscope - CEA"/>
            <person name="William W."/>
        </authorList>
    </citation>
    <scope>NUCLEOTIDE SEQUENCE</scope>
</reference>
<sequence length="121" mass="14394">MSKQMDLIQQQFHLLMKELNQNIKNNNQIVQILNQLIHCYHKLSISNNLTAISKMSVLKSQTTSKIKYKIIIDLHLNESNYYQISNIYFDKSEIYMKKVINQVGKIETKNLQYQFNNILKQ</sequence>
<evidence type="ECO:0000313" key="1">
    <source>
        <dbReference type="EMBL" id="CAD8196503.1"/>
    </source>
</evidence>
<gene>
    <name evidence="1" type="ORF">POCTA_138.1.T1120033</name>
</gene>
<keyword evidence="2" id="KW-1185">Reference proteome</keyword>